<comment type="similarity">
    <text evidence="8">Belongs to the glycosyl hydrolase 18 family.</text>
</comment>
<dbReference type="Pfam" id="PF00704">
    <property type="entry name" value="Glyco_hydro_18"/>
    <property type="match status" value="1"/>
</dbReference>
<dbReference type="InterPro" id="IPR001223">
    <property type="entry name" value="Glyco_hydro18_cat"/>
</dbReference>
<keyword evidence="3" id="KW-0146">Chitin degradation</keyword>
<evidence type="ECO:0000256" key="6">
    <source>
        <dbReference type="ARBA" id="ARBA00023326"/>
    </source>
</evidence>
<keyword evidence="4" id="KW-0119">Carbohydrate metabolism</keyword>
<dbReference type="InterPro" id="IPR011583">
    <property type="entry name" value="Chitinase_II/V-like_cat"/>
</dbReference>
<keyword evidence="5 7" id="KW-0326">Glycosidase</keyword>
<keyword evidence="11" id="KW-1185">Reference proteome</keyword>
<evidence type="ECO:0000313" key="11">
    <source>
        <dbReference type="Proteomes" id="UP001479436"/>
    </source>
</evidence>
<comment type="catalytic activity">
    <reaction evidence="1">
        <text>Random endo-hydrolysis of N-acetyl-beta-D-glucosaminide (1-&gt;4)-beta-linkages in chitin and chitodextrins.</text>
        <dbReference type="EC" id="3.2.1.14"/>
    </reaction>
</comment>
<dbReference type="PROSITE" id="PS01095">
    <property type="entry name" value="GH18_1"/>
    <property type="match status" value="1"/>
</dbReference>
<comment type="caution">
    <text evidence="10">The sequence shown here is derived from an EMBL/GenBank/DDBJ whole genome shotgun (WGS) entry which is preliminary data.</text>
</comment>
<dbReference type="SUPFAM" id="SSF51445">
    <property type="entry name" value="(Trans)glycosidases"/>
    <property type="match status" value="1"/>
</dbReference>
<evidence type="ECO:0000256" key="4">
    <source>
        <dbReference type="ARBA" id="ARBA00023277"/>
    </source>
</evidence>
<proteinExistence type="inferred from homology"/>
<dbReference type="SMART" id="SM00636">
    <property type="entry name" value="Glyco_18"/>
    <property type="match status" value="1"/>
</dbReference>
<feature type="domain" description="GH18" evidence="9">
    <location>
        <begin position="1"/>
        <end position="353"/>
    </location>
</feature>
<dbReference type="InterPro" id="IPR017853">
    <property type="entry name" value="GH"/>
</dbReference>
<gene>
    <name evidence="10" type="ORF">K7432_008993</name>
</gene>
<dbReference type="InterPro" id="IPR001579">
    <property type="entry name" value="Glyco_hydro_18_chit_AS"/>
</dbReference>
<name>A0ABR2WR02_9FUNG</name>
<dbReference type="InterPro" id="IPR029070">
    <property type="entry name" value="Chitinase_insertion_sf"/>
</dbReference>
<dbReference type="PROSITE" id="PS51910">
    <property type="entry name" value="GH18_2"/>
    <property type="match status" value="1"/>
</dbReference>
<evidence type="ECO:0000256" key="3">
    <source>
        <dbReference type="ARBA" id="ARBA00023024"/>
    </source>
</evidence>
<evidence type="ECO:0000259" key="9">
    <source>
        <dbReference type="PROSITE" id="PS51910"/>
    </source>
</evidence>
<dbReference type="Gene3D" id="3.10.50.10">
    <property type="match status" value="1"/>
</dbReference>
<evidence type="ECO:0000256" key="5">
    <source>
        <dbReference type="ARBA" id="ARBA00023295"/>
    </source>
</evidence>
<dbReference type="PANTHER" id="PTHR11177">
    <property type="entry name" value="CHITINASE"/>
    <property type="match status" value="1"/>
</dbReference>
<keyword evidence="2 7" id="KW-0378">Hydrolase</keyword>
<dbReference type="InterPro" id="IPR050314">
    <property type="entry name" value="Glycosyl_Hydrlase_18"/>
</dbReference>
<evidence type="ECO:0000256" key="8">
    <source>
        <dbReference type="RuleBase" id="RU004453"/>
    </source>
</evidence>
<dbReference type="SUPFAM" id="SSF54556">
    <property type="entry name" value="Chitinase insertion domain"/>
    <property type="match status" value="1"/>
</dbReference>
<evidence type="ECO:0000256" key="2">
    <source>
        <dbReference type="ARBA" id="ARBA00022801"/>
    </source>
</evidence>
<reference evidence="10 11" key="1">
    <citation type="submission" date="2023-04" db="EMBL/GenBank/DDBJ databases">
        <title>Genome of Basidiobolus ranarum AG-B5.</title>
        <authorList>
            <person name="Stajich J.E."/>
            <person name="Carter-House D."/>
            <person name="Gryganskyi A."/>
        </authorList>
    </citation>
    <scope>NUCLEOTIDE SEQUENCE [LARGE SCALE GENOMIC DNA]</scope>
    <source>
        <strain evidence="10 11">AG-B5</strain>
    </source>
</reference>
<keyword evidence="6" id="KW-0624">Polysaccharide degradation</keyword>
<accession>A0ABR2WR02</accession>
<dbReference type="PANTHER" id="PTHR11177:SF392">
    <property type="entry name" value="HAP41P"/>
    <property type="match status" value="1"/>
</dbReference>
<dbReference type="Proteomes" id="UP001479436">
    <property type="component" value="Unassembled WGS sequence"/>
</dbReference>
<organism evidence="10 11">
    <name type="scientific">Basidiobolus ranarum</name>
    <dbReference type="NCBI Taxonomy" id="34480"/>
    <lineage>
        <taxon>Eukaryota</taxon>
        <taxon>Fungi</taxon>
        <taxon>Fungi incertae sedis</taxon>
        <taxon>Zoopagomycota</taxon>
        <taxon>Entomophthoromycotina</taxon>
        <taxon>Basidiobolomycetes</taxon>
        <taxon>Basidiobolales</taxon>
        <taxon>Basidiobolaceae</taxon>
        <taxon>Basidiobolus</taxon>
    </lineage>
</organism>
<dbReference type="EMBL" id="JASJQH010000530">
    <property type="protein sequence ID" value="KAK9763923.1"/>
    <property type="molecule type" value="Genomic_DNA"/>
</dbReference>
<evidence type="ECO:0000313" key="10">
    <source>
        <dbReference type="EMBL" id="KAK9763923.1"/>
    </source>
</evidence>
<dbReference type="Gene3D" id="3.20.20.80">
    <property type="entry name" value="Glycosidases"/>
    <property type="match status" value="1"/>
</dbReference>
<protein>
    <recommendedName>
        <fullName evidence="9">GH18 domain-containing protein</fullName>
    </recommendedName>
</protein>
<evidence type="ECO:0000256" key="7">
    <source>
        <dbReference type="RuleBase" id="RU000489"/>
    </source>
</evidence>
<evidence type="ECO:0000256" key="1">
    <source>
        <dbReference type="ARBA" id="ARBA00000822"/>
    </source>
</evidence>
<sequence length="379" mass="42811">MFDNINYSPTIKSTGILTDLVTRAHANNTKVLISIGGWGGSRHFSSMSMFNHTRSMFIEGTIQLMKMYNLDGVDIDWEFPGRLGDSMNEVNSQLDTQNFLILLKELKQEMARHSLSEKLLTLAVRHEPFDGPEGPMKDVSEFDQVVDFFSIMAYDVFGSEVSTTGPNAPLHLVPGQHPPFSVSQAAAAWNKAGIPRGKIVIGVPFYGRLFTVDTDMRSSDNMIVPHASRYGKSLNPSQRVVPMIQYKSPDAALQIFERRTMIPWSYLMTYQVLTNPTTANETAGWIRKFDNITQTPWLFHAESKTFISYDDPQSLAAKVTYSRKEGYGGIMIWALDHDNSHLMNVFRVAFVSQAPQIYLNWTHSWCLLLLLFSTSFVQA</sequence>